<evidence type="ECO:0000313" key="2">
    <source>
        <dbReference type="Ensembl" id="ENSCSEP00000013459.1"/>
    </source>
</evidence>
<dbReference type="RefSeq" id="XP_008321859.1">
    <property type="nucleotide sequence ID" value="XM_008323637.3"/>
</dbReference>
<reference evidence="2 3" key="1">
    <citation type="journal article" date="2014" name="Nat. Genet.">
        <title>Whole-genome sequence of a flatfish provides insights into ZW sex chromosome evolution and adaptation to a benthic lifestyle.</title>
        <authorList>
            <person name="Chen S."/>
            <person name="Zhang G."/>
            <person name="Shao C."/>
            <person name="Huang Q."/>
            <person name="Liu G."/>
            <person name="Zhang P."/>
            <person name="Song W."/>
            <person name="An N."/>
            <person name="Chalopin D."/>
            <person name="Volff J.N."/>
            <person name="Hong Y."/>
            <person name="Li Q."/>
            <person name="Sha Z."/>
            <person name="Zhou H."/>
            <person name="Xie M."/>
            <person name="Yu Q."/>
            <person name="Liu Y."/>
            <person name="Xiang H."/>
            <person name="Wang N."/>
            <person name="Wu K."/>
            <person name="Yang C."/>
            <person name="Zhou Q."/>
            <person name="Liao X."/>
            <person name="Yang L."/>
            <person name="Hu Q."/>
            <person name="Zhang J."/>
            <person name="Meng L."/>
            <person name="Jin L."/>
            <person name="Tian Y."/>
            <person name="Lian J."/>
            <person name="Yang J."/>
            <person name="Miao G."/>
            <person name="Liu S."/>
            <person name="Liang Z."/>
            <person name="Yan F."/>
            <person name="Li Y."/>
            <person name="Sun B."/>
            <person name="Zhang H."/>
            <person name="Zhang J."/>
            <person name="Zhu Y."/>
            <person name="Du M."/>
            <person name="Zhao Y."/>
            <person name="Schartl M."/>
            <person name="Tang Q."/>
            <person name="Wang J."/>
        </authorList>
    </citation>
    <scope>NUCLEOTIDE SEQUENCE</scope>
</reference>
<dbReference type="SUPFAM" id="SSF52821">
    <property type="entry name" value="Rhodanese/Cell cycle control phosphatase"/>
    <property type="match status" value="1"/>
</dbReference>
<reference evidence="2" key="3">
    <citation type="submission" date="2025-09" db="UniProtKB">
        <authorList>
            <consortium name="Ensembl"/>
        </authorList>
    </citation>
    <scope>IDENTIFICATION</scope>
</reference>
<dbReference type="STRING" id="244447.ENSCSEP00000013459"/>
<keyword evidence="3" id="KW-1185">Reference proteome</keyword>
<dbReference type="FunCoup" id="A0A3P8VGQ0">
    <property type="interactions" value="63"/>
</dbReference>
<dbReference type="PANTHER" id="PTHR44086:SF10">
    <property type="entry name" value="THIOSULFATE SULFURTRANSFERASE_RHODANESE-LIKE DOMAIN-CONTAINING PROTEIN 3"/>
    <property type="match status" value="1"/>
</dbReference>
<dbReference type="Gene3D" id="3.40.250.10">
    <property type="entry name" value="Rhodanese-like domain"/>
    <property type="match status" value="1"/>
</dbReference>
<reference evidence="2" key="2">
    <citation type="submission" date="2025-08" db="UniProtKB">
        <authorList>
            <consortium name="Ensembl"/>
        </authorList>
    </citation>
    <scope>IDENTIFICATION</scope>
</reference>
<dbReference type="InterPro" id="IPR001763">
    <property type="entry name" value="Rhodanese-like_dom"/>
</dbReference>
<dbReference type="PROSITE" id="PS50206">
    <property type="entry name" value="RHODANESE_3"/>
    <property type="match status" value="1"/>
</dbReference>
<dbReference type="GeneID" id="103388583"/>
<dbReference type="OMA" id="HYPGGWK"/>
<dbReference type="CTD" id="100130890"/>
<dbReference type="InParanoid" id="A0A3P8VGQ0"/>
<dbReference type="AlphaFoldDB" id="A0A3P8VGQ0"/>
<evidence type="ECO:0000313" key="3">
    <source>
        <dbReference type="Proteomes" id="UP000265120"/>
    </source>
</evidence>
<dbReference type="InterPro" id="IPR036873">
    <property type="entry name" value="Rhodanese-like_dom_sf"/>
</dbReference>
<dbReference type="KEGG" id="csem:103388583"/>
<dbReference type="OrthoDB" id="566238at2759"/>
<dbReference type="Proteomes" id="UP000265120">
    <property type="component" value="Chromosome 13"/>
</dbReference>
<proteinExistence type="predicted"/>
<dbReference type="GeneTree" id="ENSGT00940000163155"/>
<protein>
    <submittedName>
        <fullName evidence="2">Thiosulfate sulfurtransferase like domain containing 3</fullName>
    </submittedName>
</protein>
<name>A0A3P8VGQ0_CYNSE</name>
<dbReference type="Pfam" id="PF00581">
    <property type="entry name" value="Rhodanese"/>
    <property type="match status" value="1"/>
</dbReference>
<accession>A0A3P8VGQ0</accession>
<dbReference type="Ensembl" id="ENSCSET00000013620.1">
    <property type="protein sequence ID" value="ENSCSEP00000013459.1"/>
    <property type="gene ID" value="ENSCSEG00000008672.1"/>
</dbReference>
<organism evidence="2 3">
    <name type="scientific">Cynoglossus semilaevis</name>
    <name type="common">Tongue sole</name>
    <dbReference type="NCBI Taxonomy" id="244447"/>
    <lineage>
        <taxon>Eukaryota</taxon>
        <taxon>Metazoa</taxon>
        <taxon>Chordata</taxon>
        <taxon>Craniata</taxon>
        <taxon>Vertebrata</taxon>
        <taxon>Euteleostomi</taxon>
        <taxon>Actinopterygii</taxon>
        <taxon>Neopterygii</taxon>
        <taxon>Teleostei</taxon>
        <taxon>Neoteleostei</taxon>
        <taxon>Acanthomorphata</taxon>
        <taxon>Carangaria</taxon>
        <taxon>Pleuronectiformes</taxon>
        <taxon>Pleuronectoidei</taxon>
        <taxon>Cynoglossidae</taxon>
        <taxon>Cynoglossinae</taxon>
        <taxon>Cynoglossus</taxon>
    </lineage>
</organism>
<evidence type="ECO:0000259" key="1">
    <source>
        <dbReference type="PROSITE" id="PS50206"/>
    </source>
</evidence>
<dbReference type="SMART" id="SM00450">
    <property type="entry name" value="RHOD"/>
    <property type="match status" value="1"/>
</dbReference>
<feature type="domain" description="Rhodanese" evidence="1">
    <location>
        <begin position="74"/>
        <end position="172"/>
    </location>
</feature>
<dbReference type="PANTHER" id="PTHR44086">
    <property type="entry name" value="THIOSULFATE SULFURTRANSFERASE RDL2, MITOCHONDRIAL-RELATED"/>
    <property type="match status" value="1"/>
</dbReference>
<sequence length="174" mass="19608">MASIWRCLRFARVVPRTLWSGNLQTLVFVPGGRGLESSLRAVRPEHNKLQLRRGFSSDPSNNNVTYEELKQLLAKGKAVVIDVREPWELREFGFIPGSINVPMAQVNSALQLCPEEFKEKYGGEMPEQTDIVVFTCLAGIRSKSAVNAAASLGYKEVQHYSGGWKDWEKNERII</sequence>